<evidence type="ECO:0000256" key="1">
    <source>
        <dbReference type="SAM" id="MobiDB-lite"/>
    </source>
</evidence>
<proteinExistence type="predicted"/>
<accession>G4RPH0</accession>
<feature type="compositionally biased region" description="Basic residues" evidence="1">
    <location>
        <begin position="1"/>
        <end position="12"/>
    </location>
</feature>
<evidence type="ECO:0000313" key="3">
    <source>
        <dbReference type="Proteomes" id="UP000002654"/>
    </source>
</evidence>
<organism evidence="2 3">
    <name type="scientific">Thermoproteus tenax (strain ATCC 35583 / DSM 2078 / JCM 9277 / NBRC 100435 / Kra 1)</name>
    <dbReference type="NCBI Taxonomy" id="768679"/>
    <lineage>
        <taxon>Archaea</taxon>
        <taxon>Thermoproteota</taxon>
        <taxon>Thermoprotei</taxon>
        <taxon>Thermoproteales</taxon>
        <taxon>Thermoproteaceae</taxon>
        <taxon>Thermoproteus</taxon>
    </lineage>
</organism>
<dbReference type="AlphaFoldDB" id="G4RPH0"/>
<dbReference type="Proteomes" id="UP000002654">
    <property type="component" value="Chromosome"/>
</dbReference>
<reference evidence="2 3" key="1">
    <citation type="journal article" date="2011" name="PLoS ONE">
        <title>The complete genome sequence of Thermoproteus tenax: a physiologically versatile member of the Crenarchaeota.</title>
        <authorList>
            <person name="Siebers B."/>
            <person name="Zaparty M."/>
            <person name="Raddatz G."/>
            <person name="Tjaden B."/>
            <person name="Albers S.V."/>
            <person name="Bell S.D."/>
            <person name="Blombach F."/>
            <person name="Kletzin A."/>
            <person name="Kyrpides N."/>
            <person name="Lanz C."/>
            <person name="Plagens A."/>
            <person name="Rampp M."/>
            <person name="Rosinus A."/>
            <person name="von Jan M."/>
            <person name="Makarova K.S."/>
            <person name="Klenk H.P."/>
            <person name="Schuster S.C."/>
            <person name="Hensel R."/>
        </authorList>
    </citation>
    <scope>NUCLEOTIDE SEQUENCE [LARGE SCALE GENOMIC DNA]</scope>
    <source>
        <strain evidence="3">ATCC 35583 / DSM 2078 / JCM 9277 / NBRC 100435 / Kra 1</strain>
    </source>
</reference>
<keyword evidence="3" id="KW-1185">Reference proteome</keyword>
<gene>
    <name evidence="2" type="ordered locus">TTX_0811</name>
</gene>
<name>G4RPH0_THETK</name>
<feature type="region of interest" description="Disordered" evidence="1">
    <location>
        <begin position="1"/>
        <end position="65"/>
    </location>
</feature>
<dbReference type="HOGENOM" id="CLU_2839573_0_0_2"/>
<protein>
    <submittedName>
        <fullName evidence="2">Uncharacterized protein</fullName>
    </submittedName>
</protein>
<dbReference type="PATRIC" id="fig|768679.9.peg.819"/>
<dbReference type="EMBL" id="FN869859">
    <property type="protein sequence ID" value="CCC81465.1"/>
    <property type="molecule type" value="Genomic_DNA"/>
</dbReference>
<dbReference type="PaxDb" id="768679-TTX_0811"/>
<dbReference type="KEGG" id="ttn:TTX_0811"/>
<evidence type="ECO:0000313" key="2">
    <source>
        <dbReference type="EMBL" id="CCC81465.1"/>
    </source>
</evidence>
<sequence>MKTQRGRGKGGRRAGANPSARRPRRGDAAVPSARAVRLRPLPTAAQDRGVLPDVERINPEGGGNG</sequence>